<feature type="transmembrane region" description="Helical" evidence="7">
    <location>
        <begin position="38"/>
        <end position="59"/>
    </location>
</feature>
<dbReference type="GO" id="GO:0022857">
    <property type="term" value="F:transmembrane transporter activity"/>
    <property type="evidence" value="ECO:0007669"/>
    <property type="project" value="InterPro"/>
</dbReference>
<sequence length="382" mass="42164">MKRWNQLLFLLISFLFWFSHFIYIPMLSPYIERIGGTYSMTGIVLASYGLMQFLFRLPIGIVSDLLGKRKRFIVLGMAISTTSCLVFALTESVGWVLFSRSLAGVAAAFWVVFTILFSSYVTEDKLHRAMGSLSFAVVFAQLLGMAMSAWIVEEWGDHAPYWIGAVLGGLGLLLSFFIEESKGQENRKPLNVREMVVVLKEPALLKASSLSILAHGIMFTTIFGFTTAYVLSVGFKPGDVTLLVFAFMIPHALSTILSGKTFVPLFGAWRTLQGAFLVAAMFTCLIPFVESLGVMLLLQIMNGFALGLLFPLFLGMAVEKIEHEKRATAMGAYQALYAVGMFTGPFLAGLLNSIFGLEASFFFSGFMGGAAFLLCLLWEKQE</sequence>
<dbReference type="Proteomes" id="UP000215545">
    <property type="component" value="Unassembled WGS sequence"/>
</dbReference>
<evidence type="ECO:0000313" key="11">
    <source>
        <dbReference type="Proteomes" id="UP000186385"/>
    </source>
</evidence>
<feature type="transmembrane region" description="Helical" evidence="7">
    <location>
        <begin position="7"/>
        <end position="26"/>
    </location>
</feature>
<keyword evidence="2" id="KW-0813">Transport</keyword>
<feature type="transmembrane region" description="Helical" evidence="7">
    <location>
        <begin position="271"/>
        <end position="289"/>
    </location>
</feature>
<dbReference type="PANTHER" id="PTHR43124:SF3">
    <property type="entry name" value="CHLORAMPHENICOL EFFLUX PUMP RV0191"/>
    <property type="match status" value="1"/>
</dbReference>
<dbReference type="PROSITE" id="PS50850">
    <property type="entry name" value="MFS"/>
    <property type="match status" value="1"/>
</dbReference>
<dbReference type="InterPro" id="IPR001958">
    <property type="entry name" value="Tet-R_TetA/multi-R_MdtG-like"/>
</dbReference>
<dbReference type="SUPFAM" id="SSF103473">
    <property type="entry name" value="MFS general substrate transporter"/>
    <property type="match status" value="1"/>
</dbReference>
<dbReference type="EMBL" id="MWSK01000003">
    <property type="protein sequence ID" value="OXS78300.1"/>
    <property type="molecule type" value="Genomic_DNA"/>
</dbReference>
<dbReference type="PANTHER" id="PTHR43124">
    <property type="entry name" value="PURINE EFFLUX PUMP PBUE"/>
    <property type="match status" value="1"/>
</dbReference>
<keyword evidence="3" id="KW-1003">Cell membrane</keyword>
<dbReference type="Proteomes" id="UP000186385">
    <property type="component" value="Unassembled WGS sequence"/>
</dbReference>
<dbReference type="Pfam" id="PF07690">
    <property type="entry name" value="MFS_1"/>
    <property type="match status" value="1"/>
</dbReference>
<evidence type="ECO:0000313" key="9">
    <source>
        <dbReference type="EMBL" id="OXS78300.1"/>
    </source>
</evidence>
<feature type="transmembrane region" description="Helical" evidence="7">
    <location>
        <begin position="102"/>
        <end position="121"/>
    </location>
</feature>
<evidence type="ECO:0000256" key="7">
    <source>
        <dbReference type="SAM" id="Phobius"/>
    </source>
</evidence>
<evidence type="ECO:0000259" key="8">
    <source>
        <dbReference type="PROSITE" id="PS50850"/>
    </source>
</evidence>
<feature type="transmembrane region" description="Helical" evidence="7">
    <location>
        <begin position="133"/>
        <end position="152"/>
    </location>
</feature>
<feature type="transmembrane region" description="Helical" evidence="7">
    <location>
        <begin position="240"/>
        <end position="259"/>
    </location>
</feature>
<feature type="transmembrane region" description="Helical" evidence="7">
    <location>
        <begin position="335"/>
        <end position="355"/>
    </location>
</feature>
<dbReference type="InterPro" id="IPR036259">
    <property type="entry name" value="MFS_trans_sf"/>
</dbReference>
<keyword evidence="5 7" id="KW-1133">Transmembrane helix</keyword>
<evidence type="ECO:0000256" key="6">
    <source>
        <dbReference type="ARBA" id="ARBA00023136"/>
    </source>
</evidence>
<dbReference type="EMBL" id="FTLX01000003">
    <property type="protein sequence ID" value="SIQ53669.1"/>
    <property type="molecule type" value="Genomic_DNA"/>
</dbReference>
<evidence type="ECO:0000256" key="3">
    <source>
        <dbReference type="ARBA" id="ARBA00022475"/>
    </source>
</evidence>
<feature type="transmembrane region" description="Helical" evidence="7">
    <location>
        <begin position="71"/>
        <end position="90"/>
    </location>
</feature>
<evidence type="ECO:0000313" key="10">
    <source>
        <dbReference type="EMBL" id="SIQ53669.1"/>
    </source>
</evidence>
<keyword evidence="12" id="KW-1185">Reference proteome</keyword>
<dbReference type="GO" id="GO:0005886">
    <property type="term" value="C:plasma membrane"/>
    <property type="evidence" value="ECO:0007669"/>
    <property type="project" value="UniProtKB-SubCell"/>
</dbReference>
<dbReference type="AlphaFoldDB" id="A0A1N6TJV9"/>
<dbReference type="OrthoDB" id="9607at2"/>
<accession>A0A1N6TJV9</accession>
<keyword evidence="4 7" id="KW-0812">Transmembrane</keyword>
<organism evidence="10 11">
    <name type="scientific">Domibacillus enclensis</name>
    <dbReference type="NCBI Taxonomy" id="1017273"/>
    <lineage>
        <taxon>Bacteria</taxon>
        <taxon>Bacillati</taxon>
        <taxon>Bacillota</taxon>
        <taxon>Bacilli</taxon>
        <taxon>Bacillales</taxon>
        <taxon>Bacillaceae</taxon>
        <taxon>Domibacillus</taxon>
    </lineage>
</organism>
<feature type="transmembrane region" description="Helical" evidence="7">
    <location>
        <begin position="158"/>
        <end position="178"/>
    </location>
</feature>
<reference evidence="10 11" key="1">
    <citation type="submission" date="2017-01" db="EMBL/GenBank/DDBJ databases">
        <authorList>
            <person name="Mah S.A."/>
            <person name="Swanson W.J."/>
            <person name="Moy G.W."/>
            <person name="Vacquier V.D."/>
        </authorList>
    </citation>
    <scope>NUCLEOTIDE SEQUENCE [LARGE SCALE GENOMIC DNA]</scope>
    <source>
        <strain evidence="10 11">NIO-1016</strain>
    </source>
</reference>
<feature type="transmembrane region" description="Helical" evidence="7">
    <location>
        <begin position="361"/>
        <end position="378"/>
    </location>
</feature>
<evidence type="ECO:0000256" key="5">
    <source>
        <dbReference type="ARBA" id="ARBA00022989"/>
    </source>
</evidence>
<gene>
    <name evidence="9" type="ORF">B1B05_06695</name>
    <name evidence="10" type="ORF">SAMN05443094_1037</name>
</gene>
<feature type="domain" description="Major facilitator superfamily (MFS) profile" evidence="8">
    <location>
        <begin position="5"/>
        <end position="382"/>
    </location>
</feature>
<reference evidence="9" key="3">
    <citation type="submission" date="2017-03" db="EMBL/GenBank/DDBJ databases">
        <authorList>
            <person name="Dastager S.G."/>
            <person name="Neurgaonkar P.S."/>
            <person name="Dharne M.S."/>
        </authorList>
    </citation>
    <scope>NUCLEOTIDE SEQUENCE</scope>
    <source>
        <strain evidence="9">DSM 25145</strain>
    </source>
</reference>
<protein>
    <submittedName>
        <fullName evidence="9">MFS transporter</fullName>
    </submittedName>
    <submittedName>
        <fullName evidence="10">Predicted arabinose efflux permease, MFS family</fullName>
    </submittedName>
</protein>
<proteinExistence type="predicted"/>
<dbReference type="InterPro" id="IPR020846">
    <property type="entry name" value="MFS_dom"/>
</dbReference>
<evidence type="ECO:0000313" key="12">
    <source>
        <dbReference type="Proteomes" id="UP000215545"/>
    </source>
</evidence>
<dbReference type="PRINTS" id="PR01035">
    <property type="entry name" value="TCRTETA"/>
</dbReference>
<evidence type="ECO:0000256" key="2">
    <source>
        <dbReference type="ARBA" id="ARBA00022448"/>
    </source>
</evidence>
<evidence type="ECO:0000256" key="4">
    <source>
        <dbReference type="ARBA" id="ARBA00022692"/>
    </source>
</evidence>
<evidence type="ECO:0000256" key="1">
    <source>
        <dbReference type="ARBA" id="ARBA00004651"/>
    </source>
</evidence>
<dbReference type="InterPro" id="IPR050189">
    <property type="entry name" value="MFS_Efflux_Transporters"/>
</dbReference>
<dbReference type="STRING" id="1017273.SAMN05443094_1037"/>
<feature type="transmembrane region" description="Helical" evidence="7">
    <location>
        <begin position="295"/>
        <end position="314"/>
    </location>
</feature>
<dbReference type="Gene3D" id="1.20.1250.20">
    <property type="entry name" value="MFS general substrate transporter like domains"/>
    <property type="match status" value="1"/>
</dbReference>
<dbReference type="RefSeq" id="WP_045851654.1">
    <property type="nucleotide sequence ID" value="NZ_FTLX01000003.1"/>
</dbReference>
<comment type="subcellular location">
    <subcellularLocation>
        <location evidence="1">Cell membrane</location>
        <topology evidence="1">Multi-pass membrane protein</topology>
    </subcellularLocation>
</comment>
<name>A0A1N6TJV9_9BACI</name>
<feature type="transmembrane region" description="Helical" evidence="7">
    <location>
        <begin position="210"/>
        <end position="234"/>
    </location>
</feature>
<dbReference type="InterPro" id="IPR011701">
    <property type="entry name" value="MFS"/>
</dbReference>
<reference evidence="12" key="2">
    <citation type="submission" date="2017-03" db="EMBL/GenBank/DDBJ databases">
        <title>Bacillus sp. V-88(T) DSM27956, whole genome shotgun sequencing project.</title>
        <authorList>
            <person name="Dastager S.G."/>
            <person name="Neurgaonkar P.S."/>
            <person name="Dharne M.S."/>
        </authorList>
    </citation>
    <scope>NUCLEOTIDE SEQUENCE [LARGE SCALE GENOMIC DNA]</scope>
    <source>
        <strain evidence="12">DSM 25145</strain>
    </source>
</reference>
<keyword evidence="6 7" id="KW-0472">Membrane</keyword>